<feature type="transmembrane region" description="Helical" evidence="9">
    <location>
        <begin position="194"/>
        <end position="216"/>
    </location>
</feature>
<evidence type="ECO:0000256" key="5">
    <source>
        <dbReference type="ARBA" id="ARBA00022692"/>
    </source>
</evidence>
<evidence type="ECO:0000313" key="12">
    <source>
        <dbReference type="Proteomes" id="UP000198346"/>
    </source>
</evidence>
<gene>
    <name evidence="9" type="primary">lnt</name>
    <name evidence="11" type="ORF">SAMN06297382_0615</name>
</gene>
<reference evidence="11 12" key="1">
    <citation type="submission" date="2017-07" db="EMBL/GenBank/DDBJ databases">
        <authorList>
            <person name="Sun Z.S."/>
            <person name="Albrecht U."/>
            <person name="Echele G."/>
            <person name="Lee C.C."/>
        </authorList>
    </citation>
    <scope>NUCLEOTIDE SEQUENCE [LARGE SCALE GENOMIC DNA]</scope>
    <source>
        <strain evidence="11 12">CGMCC 1.12710</strain>
    </source>
</reference>
<comment type="subcellular location">
    <subcellularLocation>
        <location evidence="1 9">Cell membrane</location>
        <topology evidence="1 9">Multi-pass membrane protein</topology>
    </subcellularLocation>
</comment>
<dbReference type="PROSITE" id="PS50263">
    <property type="entry name" value="CN_HYDROLASE"/>
    <property type="match status" value="1"/>
</dbReference>
<feature type="transmembrane region" description="Helical" evidence="9">
    <location>
        <begin position="151"/>
        <end position="174"/>
    </location>
</feature>
<dbReference type="EMBL" id="FZQA01000001">
    <property type="protein sequence ID" value="SNT68119.1"/>
    <property type="molecule type" value="Genomic_DNA"/>
</dbReference>
<keyword evidence="6 9" id="KW-1133">Transmembrane helix</keyword>
<comment type="pathway">
    <text evidence="9">Protein modification; lipoprotein biosynthesis (N-acyl transfer).</text>
</comment>
<keyword evidence="5 9" id="KW-0812">Transmembrane</keyword>
<feature type="transmembrane region" description="Helical" evidence="9">
    <location>
        <begin position="520"/>
        <end position="538"/>
    </location>
</feature>
<dbReference type="InterPro" id="IPR036526">
    <property type="entry name" value="C-N_Hydrolase_sf"/>
</dbReference>
<keyword evidence="12" id="KW-1185">Reference proteome</keyword>
<dbReference type="EC" id="2.3.1.269" evidence="9"/>
<dbReference type="OrthoDB" id="9804277at2"/>
<evidence type="ECO:0000256" key="4">
    <source>
        <dbReference type="ARBA" id="ARBA00022679"/>
    </source>
</evidence>
<dbReference type="UniPathway" id="UPA00666"/>
<dbReference type="PANTHER" id="PTHR38686:SF1">
    <property type="entry name" value="APOLIPOPROTEIN N-ACYLTRANSFERASE"/>
    <property type="match status" value="1"/>
</dbReference>
<dbReference type="GO" id="GO:0016410">
    <property type="term" value="F:N-acyltransferase activity"/>
    <property type="evidence" value="ECO:0007669"/>
    <property type="project" value="UniProtKB-UniRule"/>
</dbReference>
<feature type="transmembrane region" description="Helical" evidence="9">
    <location>
        <begin position="83"/>
        <end position="104"/>
    </location>
</feature>
<evidence type="ECO:0000256" key="9">
    <source>
        <dbReference type="HAMAP-Rule" id="MF_01148"/>
    </source>
</evidence>
<evidence type="ECO:0000256" key="7">
    <source>
        <dbReference type="ARBA" id="ARBA00023136"/>
    </source>
</evidence>
<comment type="catalytic activity">
    <reaction evidence="9">
        <text>N-terminal S-1,2-diacyl-sn-glyceryl-L-cysteinyl-[lipoprotein] + a glycerophospholipid = N-acyl-S-1,2-diacyl-sn-glyceryl-L-cysteinyl-[lipoprotein] + a 2-acyl-sn-glycero-3-phospholipid + H(+)</text>
        <dbReference type="Rhea" id="RHEA:48228"/>
        <dbReference type="Rhea" id="RHEA-COMP:14681"/>
        <dbReference type="Rhea" id="RHEA-COMP:14684"/>
        <dbReference type="ChEBI" id="CHEBI:15378"/>
        <dbReference type="ChEBI" id="CHEBI:136912"/>
        <dbReference type="ChEBI" id="CHEBI:140656"/>
        <dbReference type="ChEBI" id="CHEBI:140657"/>
        <dbReference type="ChEBI" id="CHEBI:140660"/>
        <dbReference type="EC" id="2.3.1.269"/>
    </reaction>
</comment>
<dbReference type="SUPFAM" id="SSF56317">
    <property type="entry name" value="Carbon-nitrogen hydrolase"/>
    <property type="match status" value="1"/>
</dbReference>
<keyword evidence="7 9" id="KW-0472">Membrane</keyword>
<dbReference type="PANTHER" id="PTHR38686">
    <property type="entry name" value="APOLIPOPROTEIN N-ACYLTRANSFERASE"/>
    <property type="match status" value="1"/>
</dbReference>
<feature type="domain" description="CN hydrolase" evidence="10">
    <location>
        <begin position="262"/>
        <end position="507"/>
    </location>
</feature>
<comment type="function">
    <text evidence="9">Catalyzes the phospholipid dependent N-acylation of the N-terminal cysteine of apolipoprotein, the last step in lipoprotein maturation.</text>
</comment>
<evidence type="ECO:0000256" key="2">
    <source>
        <dbReference type="ARBA" id="ARBA00010065"/>
    </source>
</evidence>
<protein>
    <recommendedName>
        <fullName evidence="9">Apolipoprotein N-acyltransferase</fullName>
        <shortName evidence="9">ALP N-acyltransferase</shortName>
        <ecNumber evidence="9">2.3.1.269</ecNumber>
    </recommendedName>
</protein>
<dbReference type="Pfam" id="PF20154">
    <property type="entry name" value="LNT_N"/>
    <property type="match status" value="1"/>
</dbReference>
<feature type="transmembrane region" description="Helical" evidence="9">
    <location>
        <begin position="116"/>
        <end position="139"/>
    </location>
</feature>
<name>A0A239PLB1_9PROT</name>
<evidence type="ECO:0000313" key="11">
    <source>
        <dbReference type="EMBL" id="SNT68119.1"/>
    </source>
</evidence>
<evidence type="ECO:0000259" key="10">
    <source>
        <dbReference type="PROSITE" id="PS50263"/>
    </source>
</evidence>
<dbReference type="Proteomes" id="UP000198346">
    <property type="component" value="Unassembled WGS sequence"/>
</dbReference>
<dbReference type="NCBIfam" id="TIGR00546">
    <property type="entry name" value="lnt"/>
    <property type="match status" value="1"/>
</dbReference>
<feature type="transmembrane region" description="Helical" evidence="9">
    <location>
        <begin position="38"/>
        <end position="71"/>
    </location>
</feature>
<dbReference type="Pfam" id="PF00795">
    <property type="entry name" value="CN_hydrolase"/>
    <property type="match status" value="1"/>
</dbReference>
<feature type="transmembrane region" description="Helical" evidence="9">
    <location>
        <begin position="228"/>
        <end position="248"/>
    </location>
</feature>
<evidence type="ECO:0000256" key="6">
    <source>
        <dbReference type="ARBA" id="ARBA00022989"/>
    </source>
</evidence>
<keyword evidence="4 9" id="KW-0808">Transferase</keyword>
<dbReference type="GO" id="GO:0005886">
    <property type="term" value="C:plasma membrane"/>
    <property type="evidence" value="ECO:0007669"/>
    <property type="project" value="UniProtKB-SubCell"/>
</dbReference>
<sequence length="542" mass="57311">MLRIAETDGPAGAARRLVDGLDAAALRLARLEGWPRRGAALAAGVAAALAFAPFYALALMAAGFSALVLLLDGAAEDPRPRRAAFAAGWFFGFGYHLVGLYWLAFSFFVQAEEFAWMAPIAVAAMPAFLGLFSGTAAALAVSFRRAGWRRILVFAAAWMILEYARGHVLTGLPWNLPGQALAGTAAGAQSAALYGVYGLSLVALVVAGAPAAFLGAPARSRGAAAKGIAVSVALTGLLFAAGFARLAFPGPGDHDDAFVRIVQPNIPQREKIDPDLWGRNFRLHTELSKGEAPGRLFILWPENAAPLLAEAPAALDILSQELPVNAALLAGSVRREEGADGRWRYYNSLAVVAQTPVGRRAVAYYDKHHLVPFGEYLPFETLLRAVGLAQLAPYDEGFAAGVGPRTLNAGGPSFSPLICYEAIFPGALHPKGERPEWLVAVTNDAWFGDTSGPRQHLDQARLRAIESGLPMARAANTGASALIDARGRYVARLPLYEQGVIDAPLPRALPPTPYARFGDLPFALMLALAAAIGLAGGARRPR</sequence>
<dbReference type="InterPro" id="IPR045378">
    <property type="entry name" value="LNT_N"/>
</dbReference>
<dbReference type="RefSeq" id="WP_089411096.1">
    <property type="nucleotide sequence ID" value="NZ_FZQA01000001.1"/>
</dbReference>
<dbReference type="InterPro" id="IPR003010">
    <property type="entry name" value="C-N_Hydrolase"/>
</dbReference>
<keyword evidence="3 9" id="KW-1003">Cell membrane</keyword>
<keyword evidence="8 9" id="KW-0012">Acyltransferase</keyword>
<accession>A0A239PLB1</accession>
<dbReference type="CDD" id="cd07571">
    <property type="entry name" value="ALP_N-acyl_transferase"/>
    <property type="match status" value="1"/>
</dbReference>
<evidence type="ECO:0000256" key="8">
    <source>
        <dbReference type="ARBA" id="ARBA00023315"/>
    </source>
</evidence>
<dbReference type="AlphaFoldDB" id="A0A239PLB1"/>
<dbReference type="GO" id="GO:0042158">
    <property type="term" value="P:lipoprotein biosynthetic process"/>
    <property type="evidence" value="ECO:0007669"/>
    <property type="project" value="UniProtKB-UniRule"/>
</dbReference>
<dbReference type="HAMAP" id="MF_01148">
    <property type="entry name" value="Lnt"/>
    <property type="match status" value="1"/>
</dbReference>
<evidence type="ECO:0000256" key="3">
    <source>
        <dbReference type="ARBA" id="ARBA00022475"/>
    </source>
</evidence>
<proteinExistence type="inferred from homology"/>
<dbReference type="InterPro" id="IPR004563">
    <property type="entry name" value="Apolipo_AcylTrfase"/>
</dbReference>
<dbReference type="Gene3D" id="3.60.110.10">
    <property type="entry name" value="Carbon-nitrogen hydrolase"/>
    <property type="match status" value="1"/>
</dbReference>
<evidence type="ECO:0000256" key="1">
    <source>
        <dbReference type="ARBA" id="ARBA00004651"/>
    </source>
</evidence>
<comment type="similarity">
    <text evidence="2 9">Belongs to the CN hydrolase family. Apolipoprotein N-acyltransferase subfamily.</text>
</comment>
<keyword evidence="11" id="KW-0449">Lipoprotein</keyword>
<organism evidence="11 12">
    <name type="scientific">Amphiplicatus metriothermophilus</name>
    <dbReference type="NCBI Taxonomy" id="1519374"/>
    <lineage>
        <taxon>Bacteria</taxon>
        <taxon>Pseudomonadati</taxon>
        <taxon>Pseudomonadota</taxon>
        <taxon>Alphaproteobacteria</taxon>
        <taxon>Parvularculales</taxon>
        <taxon>Parvularculaceae</taxon>
        <taxon>Amphiplicatus</taxon>
    </lineage>
</organism>